<evidence type="ECO:0000313" key="1">
    <source>
        <dbReference type="EMBL" id="CAK0841931.1"/>
    </source>
</evidence>
<name>A0ABN9T9W4_9DINO</name>
<keyword evidence="2" id="KW-1185">Reference proteome</keyword>
<organism evidence="1 2">
    <name type="scientific">Prorocentrum cordatum</name>
    <dbReference type="NCBI Taxonomy" id="2364126"/>
    <lineage>
        <taxon>Eukaryota</taxon>
        <taxon>Sar</taxon>
        <taxon>Alveolata</taxon>
        <taxon>Dinophyceae</taxon>
        <taxon>Prorocentrales</taxon>
        <taxon>Prorocentraceae</taxon>
        <taxon>Prorocentrum</taxon>
    </lineage>
</organism>
<accession>A0ABN9T9W4</accession>
<gene>
    <name evidence="1" type="ORF">PCOR1329_LOCUS36993</name>
</gene>
<dbReference type="EMBL" id="CAUYUJ010014493">
    <property type="protein sequence ID" value="CAK0841931.1"/>
    <property type="molecule type" value="Genomic_DNA"/>
</dbReference>
<comment type="caution">
    <text evidence="1">The sequence shown here is derived from an EMBL/GenBank/DDBJ whole genome shotgun (WGS) entry which is preliminary data.</text>
</comment>
<protein>
    <submittedName>
        <fullName evidence="1">Uncharacterized protein</fullName>
    </submittedName>
</protein>
<reference evidence="1" key="1">
    <citation type="submission" date="2023-10" db="EMBL/GenBank/DDBJ databases">
        <authorList>
            <person name="Chen Y."/>
            <person name="Shah S."/>
            <person name="Dougan E. K."/>
            <person name="Thang M."/>
            <person name="Chan C."/>
        </authorList>
    </citation>
    <scope>NUCLEOTIDE SEQUENCE [LARGE SCALE GENOMIC DNA]</scope>
</reference>
<evidence type="ECO:0000313" key="2">
    <source>
        <dbReference type="Proteomes" id="UP001189429"/>
    </source>
</evidence>
<dbReference type="Proteomes" id="UP001189429">
    <property type="component" value="Unassembled WGS sequence"/>
</dbReference>
<sequence length="109" mass="12058">MRADLRGSLVWSKRWAPAPDLDLMGAEFRGFPVFLPFLPDFLFPHFILIPLIAKEVREVSSEARTGAHKAATDCLGQCAPDRNYSYTLVALLGSVDGRKSHSLPKQNGC</sequence>
<proteinExistence type="predicted"/>